<evidence type="ECO:0000313" key="1">
    <source>
        <dbReference type="Proteomes" id="UP000035642"/>
    </source>
</evidence>
<dbReference type="AlphaFoldDB" id="A0A0K0CZV1"/>
<reference evidence="1" key="1">
    <citation type="submission" date="2012-09" db="EMBL/GenBank/DDBJ databases">
        <authorList>
            <person name="Martin A.A."/>
        </authorList>
    </citation>
    <scope>NUCLEOTIDE SEQUENCE</scope>
</reference>
<organism evidence="1 2">
    <name type="scientific">Angiostrongylus cantonensis</name>
    <name type="common">Rat lungworm</name>
    <dbReference type="NCBI Taxonomy" id="6313"/>
    <lineage>
        <taxon>Eukaryota</taxon>
        <taxon>Metazoa</taxon>
        <taxon>Ecdysozoa</taxon>
        <taxon>Nematoda</taxon>
        <taxon>Chromadorea</taxon>
        <taxon>Rhabditida</taxon>
        <taxon>Rhabditina</taxon>
        <taxon>Rhabditomorpha</taxon>
        <taxon>Strongyloidea</taxon>
        <taxon>Metastrongylidae</taxon>
        <taxon>Angiostrongylus</taxon>
    </lineage>
</organism>
<protein>
    <submittedName>
        <fullName evidence="2">Endo/exonuclease/phosphatase domain-containing protein</fullName>
    </submittedName>
</protein>
<dbReference type="SUPFAM" id="SSF56219">
    <property type="entry name" value="DNase I-like"/>
    <property type="match status" value="1"/>
</dbReference>
<proteinExistence type="predicted"/>
<dbReference type="STRING" id="6313.A0A0K0CZV1"/>
<reference evidence="2" key="2">
    <citation type="submission" date="2017-02" db="UniProtKB">
        <authorList>
            <consortium name="WormBaseParasite"/>
        </authorList>
    </citation>
    <scope>IDENTIFICATION</scope>
</reference>
<evidence type="ECO:0000313" key="2">
    <source>
        <dbReference type="WBParaSite" id="ACAC_0000329501-mRNA-1"/>
    </source>
</evidence>
<dbReference type="Proteomes" id="UP000035642">
    <property type="component" value="Unassembled WGS sequence"/>
</dbReference>
<dbReference type="WBParaSite" id="ACAC_0000329501-mRNA-1">
    <property type="protein sequence ID" value="ACAC_0000329501-mRNA-1"/>
    <property type="gene ID" value="ACAC_0000329501"/>
</dbReference>
<name>A0A0K0CZV1_ANGCA</name>
<sequence length="151" mass="17748">MRYDVIGRDSRQHEFVHEHRFIGRTYNPNRRFTIKDMFINTGLTVFVVYAPTSTYDEEEVEAFYMDLEKFYREDHKFFKVIIGDFNAETGGRRKSEKRNIGTHGLEWNEQGERLSERLFIEATKAMVTHNSRSATLNAGHVSLTMESTITK</sequence>
<dbReference type="Gene3D" id="3.60.10.10">
    <property type="entry name" value="Endonuclease/exonuclease/phosphatase"/>
    <property type="match status" value="1"/>
</dbReference>
<dbReference type="InterPro" id="IPR036691">
    <property type="entry name" value="Endo/exonu/phosph_ase_sf"/>
</dbReference>
<accession>A0A0K0CZV1</accession>
<keyword evidence="1" id="KW-1185">Reference proteome</keyword>